<keyword evidence="8" id="KW-0325">Glycoprotein</keyword>
<feature type="domain" description="GH16" evidence="13">
    <location>
        <begin position="41"/>
        <end position="482"/>
    </location>
</feature>
<feature type="region of interest" description="Disordered" evidence="10">
    <location>
        <begin position="681"/>
        <end position="702"/>
    </location>
</feature>
<keyword evidence="15" id="KW-1185">Reference proteome</keyword>
<organism evidence="14 15">
    <name type="scientific">Fistulifera solaris</name>
    <name type="common">Oleaginous diatom</name>
    <dbReference type="NCBI Taxonomy" id="1519565"/>
    <lineage>
        <taxon>Eukaryota</taxon>
        <taxon>Sar</taxon>
        <taxon>Stramenopiles</taxon>
        <taxon>Ochrophyta</taxon>
        <taxon>Bacillariophyta</taxon>
        <taxon>Bacillariophyceae</taxon>
        <taxon>Bacillariophycidae</taxon>
        <taxon>Naviculales</taxon>
        <taxon>Naviculaceae</taxon>
        <taxon>Fistulifera</taxon>
    </lineage>
</organism>
<evidence type="ECO:0000256" key="6">
    <source>
        <dbReference type="ARBA" id="ARBA00023136"/>
    </source>
</evidence>
<evidence type="ECO:0000256" key="10">
    <source>
        <dbReference type="SAM" id="MobiDB-lite"/>
    </source>
</evidence>
<dbReference type="PROSITE" id="PS00022">
    <property type="entry name" value="EGF_1"/>
    <property type="match status" value="1"/>
</dbReference>
<sequence length="702" mass="78387">MFPSISHATMGSLMLILAIIRISSGSFIDIETPLDKRTTTSLIDGTTYHLVMSDEFNVENRTFKDGHDPLWTALDKSDDDASSAGGGSMQFYNSSAVTTKNGFLRIGTYLERTEWNRYDHIKKEWKHEIKNFTSGMVQSWEKFCFTGGIVEVDVIFPGEAYIGGLWPAIWMLGNLGRATYEPSTNNLWPWSYNKCDRELQQAQTISACNAQNHYGMHPNQGRGATEIDIVEVMTGSSDGPIPGTKPGVSYPYCDMTLQVAPGVTKNRPQSGALPKRKNVLSKNGHTEFLADTWYDGLMYAGNTSINPFFYGTYMAETKPNEPVSRTKKQAFQADAVGVVHELTPAHFEKPHTFRLEWQPGRGGRLDWFVKSYKIENENGTMYVEGDGKGEEWVHAFGIEDKSLEELTGSQIPIEPSYFIMNVAVSSTWGFPYDRPDWCPKDCFDCANPQCACSFYPGYCQMLESGKTAMYIDHIRLYQSSDDSAHVGQPHTLGCDPPEYPTKEWIEGHYYHYMRNPPFSFEDTRPLRKVPRGGGTCTSDADCGGNVLRKNFTAAFEKSSISDVSTRAGRRLESVKEVRGGGKCSSEVAHGGLFGLESFMGSVCVCEEGFTGPHCMSQDMKDTFPSAYELNAPLSPFRAIPNIALPGFMFAILSIMSFFLILYLNWKVNGEKKPLESKHLIKSSRRKNEPSKPSISLVTGNNI</sequence>
<evidence type="ECO:0000256" key="3">
    <source>
        <dbReference type="ARBA" id="ARBA00022692"/>
    </source>
</evidence>
<dbReference type="InterPro" id="IPR000757">
    <property type="entry name" value="Beta-glucanase-like"/>
</dbReference>
<dbReference type="Gene3D" id="2.60.120.200">
    <property type="match status" value="1"/>
</dbReference>
<dbReference type="PROSITE" id="PS51762">
    <property type="entry name" value="GH16_2"/>
    <property type="match status" value="1"/>
</dbReference>
<keyword evidence="3 11" id="KW-0812">Transmembrane</keyword>
<evidence type="ECO:0000256" key="1">
    <source>
        <dbReference type="ARBA" id="ARBA00004606"/>
    </source>
</evidence>
<dbReference type="Proteomes" id="UP000198406">
    <property type="component" value="Unassembled WGS sequence"/>
</dbReference>
<evidence type="ECO:0000256" key="11">
    <source>
        <dbReference type="SAM" id="Phobius"/>
    </source>
</evidence>
<keyword evidence="9" id="KW-0961">Cell wall biogenesis/degradation</keyword>
<evidence type="ECO:0000256" key="7">
    <source>
        <dbReference type="ARBA" id="ARBA00023157"/>
    </source>
</evidence>
<dbReference type="InterPro" id="IPR013320">
    <property type="entry name" value="ConA-like_dom_sf"/>
</dbReference>
<dbReference type="GO" id="GO:0005886">
    <property type="term" value="C:plasma membrane"/>
    <property type="evidence" value="ECO:0007669"/>
    <property type="project" value="TreeGrafter"/>
</dbReference>
<dbReference type="Pfam" id="PF03935">
    <property type="entry name" value="SKN1_KRE6_Sbg1"/>
    <property type="match status" value="1"/>
</dbReference>
<feature type="compositionally biased region" description="Polar residues" evidence="10">
    <location>
        <begin position="690"/>
        <end position="702"/>
    </location>
</feature>
<comment type="subcellular location">
    <subcellularLocation>
        <location evidence="1">Membrane</location>
        <topology evidence="1">Single-pass type II membrane protein</topology>
    </subcellularLocation>
</comment>
<dbReference type="InterPro" id="IPR000742">
    <property type="entry name" value="EGF"/>
</dbReference>
<keyword evidence="7" id="KW-1015">Disulfide bond</keyword>
<evidence type="ECO:0000256" key="4">
    <source>
        <dbReference type="ARBA" id="ARBA00022968"/>
    </source>
</evidence>
<dbReference type="GO" id="GO:0006078">
    <property type="term" value="P:(1-&gt;6)-beta-D-glucan biosynthetic process"/>
    <property type="evidence" value="ECO:0007669"/>
    <property type="project" value="TreeGrafter"/>
</dbReference>
<keyword evidence="4" id="KW-0735">Signal-anchor</keyword>
<dbReference type="PANTHER" id="PTHR31361">
    <property type="entry name" value="BETA-GLUCAN SYNTHESIS-ASSOCIATED PROTEIN KRE6-RELATED"/>
    <property type="match status" value="1"/>
</dbReference>
<dbReference type="GO" id="GO:0005789">
    <property type="term" value="C:endoplasmic reticulum membrane"/>
    <property type="evidence" value="ECO:0007669"/>
    <property type="project" value="TreeGrafter"/>
</dbReference>
<comment type="caution">
    <text evidence="14">The sequence shown here is derived from an EMBL/GenBank/DDBJ whole genome shotgun (WGS) entry which is preliminary data.</text>
</comment>
<evidence type="ECO:0000259" key="13">
    <source>
        <dbReference type="PROSITE" id="PS51762"/>
    </source>
</evidence>
<accession>A0A1Z5KN53</accession>
<feature type="transmembrane region" description="Helical" evidence="11">
    <location>
        <begin position="642"/>
        <end position="663"/>
    </location>
</feature>
<comment type="similarity">
    <text evidence="2">Belongs to the SKN1/KRE6 family.</text>
</comment>
<reference evidence="14 15" key="1">
    <citation type="journal article" date="2015" name="Plant Cell">
        <title>Oil accumulation by the oleaginous diatom Fistulifera solaris as revealed by the genome and transcriptome.</title>
        <authorList>
            <person name="Tanaka T."/>
            <person name="Maeda Y."/>
            <person name="Veluchamy A."/>
            <person name="Tanaka M."/>
            <person name="Abida H."/>
            <person name="Marechal E."/>
            <person name="Bowler C."/>
            <person name="Muto M."/>
            <person name="Sunaga Y."/>
            <person name="Tanaka M."/>
            <person name="Yoshino T."/>
            <person name="Taniguchi T."/>
            <person name="Fukuda Y."/>
            <person name="Nemoto M."/>
            <person name="Matsumoto M."/>
            <person name="Wong P.S."/>
            <person name="Aburatani S."/>
            <person name="Fujibuchi W."/>
        </authorList>
    </citation>
    <scope>NUCLEOTIDE SEQUENCE [LARGE SCALE GENOMIC DNA]</scope>
    <source>
        <strain evidence="14 15">JPCC DA0580</strain>
    </source>
</reference>
<dbReference type="AlphaFoldDB" id="A0A1Z5KN53"/>
<evidence type="ECO:0000313" key="15">
    <source>
        <dbReference type="Proteomes" id="UP000198406"/>
    </source>
</evidence>
<dbReference type="SUPFAM" id="SSF49899">
    <property type="entry name" value="Concanavalin A-like lectins/glucanases"/>
    <property type="match status" value="1"/>
</dbReference>
<protein>
    <recommendedName>
        <fullName evidence="13">GH16 domain-containing protein</fullName>
    </recommendedName>
</protein>
<evidence type="ECO:0000256" key="5">
    <source>
        <dbReference type="ARBA" id="ARBA00022989"/>
    </source>
</evidence>
<feature type="chain" id="PRO_5012487210" description="GH16 domain-containing protein" evidence="12">
    <location>
        <begin position="26"/>
        <end position="702"/>
    </location>
</feature>
<dbReference type="GO" id="GO:0015926">
    <property type="term" value="F:glucosidase activity"/>
    <property type="evidence" value="ECO:0007669"/>
    <property type="project" value="TreeGrafter"/>
</dbReference>
<keyword evidence="6 11" id="KW-0472">Membrane</keyword>
<evidence type="ECO:0000313" key="14">
    <source>
        <dbReference type="EMBL" id="GAX27441.1"/>
    </source>
</evidence>
<feature type="signal peptide" evidence="12">
    <location>
        <begin position="1"/>
        <end position="25"/>
    </location>
</feature>
<dbReference type="EMBL" id="BDSP01000257">
    <property type="protein sequence ID" value="GAX27441.1"/>
    <property type="molecule type" value="Genomic_DNA"/>
</dbReference>
<proteinExistence type="inferred from homology"/>
<dbReference type="OrthoDB" id="412647at2759"/>
<gene>
    <name evidence="14" type="ORF">FisN_23Hh095</name>
</gene>
<evidence type="ECO:0000256" key="2">
    <source>
        <dbReference type="ARBA" id="ARBA00010962"/>
    </source>
</evidence>
<dbReference type="PROSITE" id="PS01186">
    <property type="entry name" value="EGF_2"/>
    <property type="match status" value="1"/>
</dbReference>
<dbReference type="InterPro" id="IPR005629">
    <property type="entry name" value="Skn1/Kre6/Sbg1"/>
</dbReference>
<dbReference type="PANTHER" id="PTHR31361:SF1">
    <property type="entry name" value="BETA-GLUCAN SYNTHESIS-ASSOCIATED PROTEIN KRE6-RELATED"/>
    <property type="match status" value="1"/>
</dbReference>
<evidence type="ECO:0000256" key="12">
    <source>
        <dbReference type="SAM" id="SignalP"/>
    </source>
</evidence>
<evidence type="ECO:0000256" key="9">
    <source>
        <dbReference type="ARBA" id="ARBA00023316"/>
    </source>
</evidence>
<evidence type="ECO:0000256" key="8">
    <source>
        <dbReference type="ARBA" id="ARBA00023180"/>
    </source>
</evidence>
<dbReference type="InParanoid" id="A0A1Z5KN53"/>
<name>A0A1Z5KN53_FISSO</name>
<keyword evidence="12" id="KW-0732">Signal</keyword>
<keyword evidence="5 11" id="KW-1133">Transmembrane helix</keyword>
<dbReference type="GO" id="GO:0071555">
    <property type="term" value="P:cell wall organization"/>
    <property type="evidence" value="ECO:0007669"/>
    <property type="project" value="UniProtKB-KW"/>
</dbReference>